<dbReference type="RefSeq" id="WP_249474658.1">
    <property type="nucleotide sequence ID" value="NZ_JAMBEP010000002.1"/>
</dbReference>
<feature type="compositionally biased region" description="Basic and acidic residues" evidence="2">
    <location>
        <begin position="127"/>
        <end position="136"/>
    </location>
</feature>
<dbReference type="Pfam" id="PF25023">
    <property type="entry name" value="TEN_YD-shell"/>
    <property type="match status" value="1"/>
</dbReference>
<dbReference type="NCBIfam" id="TIGR03696">
    <property type="entry name" value="Rhs_assc_core"/>
    <property type="match status" value="1"/>
</dbReference>
<dbReference type="InterPro" id="IPR022385">
    <property type="entry name" value="Rhs_assc_core"/>
</dbReference>
<feature type="compositionally biased region" description="Basic and acidic residues" evidence="2">
    <location>
        <begin position="151"/>
        <end position="165"/>
    </location>
</feature>
<feature type="signal peptide" evidence="3">
    <location>
        <begin position="1"/>
        <end position="25"/>
    </location>
</feature>
<dbReference type="InterPro" id="IPR050708">
    <property type="entry name" value="T6SS_VgrG/RHS"/>
</dbReference>
<keyword evidence="6" id="KW-1185">Reference proteome</keyword>
<keyword evidence="3" id="KW-0732">Signal</keyword>
<organism evidence="5 6">
    <name type="scientific">Luteimonas galliterrae</name>
    <dbReference type="NCBI Taxonomy" id="2940486"/>
    <lineage>
        <taxon>Bacteria</taxon>
        <taxon>Pseudomonadati</taxon>
        <taxon>Pseudomonadota</taxon>
        <taxon>Gammaproteobacteria</taxon>
        <taxon>Lysobacterales</taxon>
        <taxon>Lysobacteraceae</taxon>
        <taxon>Luteimonas</taxon>
    </lineage>
</organism>
<accession>A0ABT0MK59</accession>
<evidence type="ECO:0000313" key="5">
    <source>
        <dbReference type="EMBL" id="MCL1635255.1"/>
    </source>
</evidence>
<dbReference type="Proteomes" id="UP001431217">
    <property type="component" value="Unassembled WGS sequence"/>
</dbReference>
<protein>
    <recommendedName>
        <fullName evidence="4">Teneurin-like YD-shell domain-containing protein</fullName>
    </recommendedName>
</protein>
<comment type="caution">
    <text evidence="5">The sequence shown here is derived from an EMBL/GenBank/DDBJ whole genome shotgun (WGS) entry which is preliminary data.</text>
</comment>
<feature type="region of interest" description="Disordered" evidence="2">
    <location>
        <begin position="127"/>
        <end position="166"/>
    </location>
</feature>
<dbReference type="EMBL" id="JAMBEP010000002">
    <property type="protein sequence ID" value="MCL1635255.1"/>
    <property type="molecule type" value="Genomic_DNA"/>
</dbReference>
<dbReference type="PANTHER" id="PTHR32305:SF15">
    <property type="entry name" value="PROTEIN RHSA-RELATED"/>
    <property type="match status" value="1"/>
</dbReference>
<name>A0ABT0MK59_9GAMM</name>
<gene>
    <name evidence="5" type="ORF">M2650_11525</name>
</gene>
<evidence type="ECO:0000256" key="1">
    <source>
        <dbReference type="ARBA" id="ARBA00022737"/>
    </source>
</evidence>
<dbReference type="PANTHER" id="PTHR32305">
    <property type="match status" value="1"/>
</dbReference>
<dbReference type="Gene3D" id="2.180.10.10">
    <property type="entry name" value="RHS repeat-associated core"/>
    <property type="match status" value="1"/>
</dbReference>
<evidence type="ECO:0000259" key="4">
    <source>
        <dbReference type="Pfam" id="PF25023"/>
    </source>
</evidence>
<proteinExistence type="predicted"/>
<evidence type="ECO:0000256" key="3">
    <source>
        <dbReference type="SAM" id="SignalP"/>
    </source>
</evidence>
<keyword evidence="1" id="KW-0677">Repeat</keyword>
<sequence>MTIANRLITCLTPPVLLLAAPLARAQTVVYYHTDALGSVVAVTDANRTVIEKNEYEPYGKVVNHALQDGPGYAGHVADAQTGLIYMQQRYYDDDLGEFPTVDPVTATSVGGNFNRYWYANNNPYRFVDPDGRKPEDNSPPPQDCGDQPCPSRREKKEQRDREQRSDIVLIRSQTTVLGNVTVSGAGDTDGIARATATPMREFTAITNQEACANFCPIFNGEGYVTGYSAQIVTQGSRAWCVAMPCGGGAMSHGQNHTHSFRPYIGTALDVSRNDAIRFGQRNPPGLVFSSMDKGVTNIYLTTERNLFNYLNGKVRKLP</sequence>
<dbReference type="InterPro" id="IPR056823">
    <property type="entry name" value="TEN-like_YD-shell"/>
</dbReference>
<evidence type="ECO:0000313" key="6">
    <source>
        <dbReference type="Proteomes" id="UP001431217"/>
    </source>
</evidence>
<feature type="chain" id="PRO_5047529044" description="Teneurin-like YD-shell domain-containing protein" evidence="3">
    <location>
        <begin position="26"/>
        <end position="318"/>
    </location>
</feature>
<evidence type="ECO:0000256" key="2">
    <source>
        <dbReference type="SAM" id="MobiDB-lite"/>
    </source>
</evidence>
<feature type="domain" description="Teneurin-like YD-shell" evidence="4">
    <location>
        <begin position="24"/>
        <end position="123"/>
    </location>
</feature>
<reference evidence="5 6" key="1">
    <citation type="submission" date="2022-05" db="EMBL/GenBank/DDBJ databases">
        <title>Luteimonas sp. SX5, whole genome shotgun sequencing project.</title>
        <authorList>
            <person name="Zhao G."/>
            <person name="Shen L."/>
        </authorList>
    </citation>
    <scope>NUCLEOTIDE SEQUENCE [LARGE SCALE GENOMIC DNA]</scope>
    <source>
        <strain evidence="5 6">SX5</strain>
    </source>
</reference>